<reference evidence="2 3" key="1">
    <citation type="submission" date="2017-03" db="EMBL/GenBank/DDBJ databases">
        <title>Paenibacillus larvae genome sequencing.</title>
        <authorList>
            <person name="Dingman D.W."/>
        </authorList>
    </citation>
    <scope>NUCLEOTIDE SEQUENCE [LARGE SCALE GENOMIC DNA]</scope>
    <source>
        <strain evidence="2 3">SAG 10367</strain>
        <plasmid evidence="3">pplp3</plasmid>
    </source>
</reference>
<dbReference type="RefSeq" id="WP_083041636.1">
    <property type="nucleotide sequence ID" value="NZ_CP020558.1"/>
</dbReference>
<evidence type="ECO:0000313" key="2">
    <source>
        <dbReference type="EMBL" id="ARF70654.1"/>
    </source>
</evidence>
<keyword evidence="2" id="KW-0614">Plasmid</keyword>
<dbReference type="AlphaFoldDB" id="A0A1V0UZM7"/>
<dbReference type="EMBL" id="CP020558">
    <property type="protein sequence ID" value="ARF70654.1"/>
    <property type="molecule type" value="Genomic_DNA"/>
</dbReference>
<dbReference type="Proteomes" id="UP000192727">
    <property type="component" value="Plasmid pPLP3"/>
</dbReference>
<geneLocation type="plasmid" evidence="3">
    <name>pplp3</name>
</geneLocation>
<sequence>MFELVASGLAVGDAGAIVNAIYNGMSIAAAVSLYTGFVGTAAFVLSNGIKWMIKWAGKDTIIKW</sequence>
<protein>
    <recommendedName>
        <fullName evidence="4">Circular bacteriocin, circularin A/uberolysin family</fullName>
    </recommendedName>
</protein>
<name>A0A1V0UZM7_9BACL</name>
<feature type="transmembrane region" description="Helical" evidence="1">
    <location>
        <begin position="26"/>
        <end position="45"/>
    </location>
</feature>
<keyword evidence="1" id="KW-1133">Transmembrane helix</keyword>
<keyword evidence="1" id="KW-0472">Membrane</keyword>
<evidence type="ECO:0008006" key="4">
    <source>
        <dbReference type="Google" id="ProtNLM"/>
    </source>
</evidence>
<gene>
    <name evidence="2" type="ORF">B7C51_24575</name>
</gene>
<proteinExistence type="predicted"/>
<evidence type="ECO:0000313" key="3">
    <source>
        <dbReference type="Proteomes" id="UP000192727"/>
    </source>
</evidence>
<accession>A0A1V0UZM7</accession>
<organism evidence="2 3">
    <name type="scientific">Paenibacillus larvae subsp. pulvifaciens</name>
    <dbReference type="NCBI Taxonomy" id="1477"/>
    <lineage>
        <taxon>Bacteria</taxon>
        <taxon>Bacillati</taxon>
        <taxon>Bacillota</taxon>
        <taxon>Bacilli</taxon>
        <taxon>Bacillales</taxon>
        <taxon>Paenibacillaceae</taxon>
        <taxon>Paenibacillus</taxon>
    </lineage>
</organism>
<evidence type="ECO:0000256" key="1">
    <source>
        <dbReference type="SAM" id="Phobius"/>
    </source>
</evidence>
<keyword evidence="1" id="KW-0812">Transmembrane</keyword>